<keyword evidence="2" id="KW-0472">Membrane</keyword>
<name>A0ABP0MB33_9DINO</name>
<dbReference type="Proteomes" id="UP001642464">
    <property type="component" value="Unassembled WGS sequence"/>
</dbReference>
<comment type="caution">
    <text evidence="3">The sequence shown here is derived from an EMBL/GenBank/DDBJ whole genome shotgun (WGS) entry which is preliminary data.</text>
</comment>
<proteinExistence type="predicted"/>
<keyword evidence="2" id="KW-1133">Transmembrane helix</keyword>
<evidence type="ECO:0000256" key="1">
    <source>
        <dbReference type="SAM" id="MobiDB-lite"/>
    </source>
</evidence>
<dbReference type="EMBL" id="CAXAMM010020606">
    <property type="protein sequence ID" value="CAK9048288.1"/>
    <property type="molecule type" value="Genomic_DNA"/>
</dbReference>
<keyword evidence="2" id="KW-0812">Transmembrane</keyword>
<protein>
    <submittedName>
        <fullName evidence="3">Uncharacterized protein</fullName>
    </submittedName>
</protein>
<organism evidence="3 4">
    <name type="scientific">Durusdinium trenchii</name>
    <dbReference type="NCBI Taxonomy" id="1381693"/>
    <lineage>
        <taxon>Eukaryota</taxon>
        <taxon>Sar</taxon>
        <taxon>Alveolata</taxon>
        <taxon>Dinophyceae</taxon>
        <taxon>Suessiales</taxon>
        <taxon>Symbiodiniaceae</taxon>
        <taxon>Durusdinium</taxon>
    </lineage>
</organism>
<feature type="non-terminal residue" evidence="3">
    <location>
        <position position="1"/>
    </location>
</feature>
<feature type="region of interest" description="Disordered" evidence="1">
    <location>
        <begin position="95"/>
        <end position="120"/>
    </location>
</feature>
<keyword evidence="4" id="KW-1185">Reference proteome</keyword>
<evidence type="ECO:0000256" key="2">
    <source>
        <dbReference type="SAM" id="Phobius"/>
    </source>
</evidence>
<feature type="region of interest" description="Disordered" evidence="1">
    <location>
        <begin position="30"/>
        <end position="60"/>
    </location>
</feature>
<feature type="compositionally biased region" description="Basic and acidic residues" evidence="1">
    <location>
        <begin position="102"/>
        <end position="113"/>
    </location>
</feature>
<accession>A0ABP0MB33</accession>
<reference evidence="3 4" key="1">
    <citation type="submission" date="2024-02" db="EMBL/GenBank/DDBJ databases">
        <authorList>
            <person name="Chen Y."/>
            <person name="Shah S."/>
            <person name="Dougan E. K."/>
            <person name="Thang M."/>
            <person name="Chan C."/>
        </authorList>
    </citation>
    <scope>NUCLEOTIDE SEQUENCE [LARGE SCALE GENOMIC DNA]</scope>
</reference>
<gene>
    <name evidence="3" type="ORF">SCF082_LOCUS26913</name>
</gene>
<evidence type="ECO:0000313" key="3">
    <source>
        <dbReference type="EMBL" id="CAK9048288.1"/>
    </source>
</evidence>
<evidence type="ECO:0000313" key="4">
    <source>
        <dbReference type="Proteomes" id="UP001642464"/>
    </source>
</evidence>
<sequence length="299" mass="33515">ADVVRNDVNWTTDRLVLCVCVFEIGVGRAHSFDDRGSDPGNPDVNGRLVGHGSSGAAVDGRAPQLAQLQQQQQQQVQETQAFEKQTDEEVLRIHGSVTEHGMPLKRESDESLRRNSLNTGSDVSLNEHTRVVIEEGGLSDNAGSMDDDAYDDIPEEASAMLPHPYHAFDDEEEDLRDPICVTLHRHRCMICGFLTLVLALASVLGFLSWFRSVDIGIDDNELVFDPVFSIMNGTQHFKLKNPNLLSLQLTGLSTTVFYLSHYNHRWYEFDDTGKFTDLNLHVPHQSTALWILRFEAPLT</sequence>
<feature type="transmembrane region" description="Helical" evidence="2">
    <location>
        <begin position="188"/>
        <end position="210"/>
    </location>
</feature>